<dbReference type="GO" id="GO:0006954">
    <property type="term" value="P:inflammatory response"/>
    <property type="evidence" value="ECO:0007669"/>
    <property type="project" value="UniProtKB-KW"/>
</dbReference>
<dbReference type="GeneID" id="115021951"/>
<keyword evidence="6" id="KW-0395">Inflammatory response</keyword>
<keyword evidence="10" id="KW-1185">Reference proteome</keyword>
<dbReference type="KEGG" id="cgob:115021951"/>
<evidence type="ECO:0000313" key="11">
    <source>
        <dbReference type="RefSeq" id="XP_029308550.1"/>
    </source>
</evidence>
<gene>
    <name evidence="11" type="primary">ticam1</name>
</gene>
<dbReference type="InterPro" id="IPR046946">
    <property type="entry name" value="TCAM1/2"/>
</dbReference>
<dbReference type="GO" id="GO:0035591">
    <property type="term" value="F:signaling adaptor activity"/>
    <property type="evidence" value="ECO:0007669"/>
    <property type="project" value="TreeGrafter"/>
</dbReference>
<evidence type="ECO:0000256" key="6">
    <source>
        <dbReference type="ARBA" id="ARBA00023198"/>
    </source>
</evidence>
<feature type="region of interest" description="Disordered" evidence="8">
    <location>
        <begin position="194"/>
        <end position="216"/>
    </location>
</feature>
<dbReference type="SUPFAM" id="SSF52200">
    <property type="entry name" value="Toll/Interleukin receptor TIR domain"/>
    <property type="match status" value="1"/>
</dbReference>
<dbReference type="InParanoid" id="A0A6J2RGU7"/>
<evidence type="ECO:0000256" key="2">
    <source>
        <dbReference type="ARBA" id="ARBA00022490"/>
    </source>
</evidence>
<evidence type="ECO:0000256" key="4">
    <source>
        <dbReference type="ARBA" id="ARBA00022588"/>
    </source>
</evidence>
<keyword evidence="5" id="KW-0391">Immunity</keyword>
<evidence type="ECO:0000256" key="8">
    <source>
        <dbReference type="SAM" id="MobiDB-lite"/>
    </source>
</evidence>
<proteinExistence type="predicted"/>
<dbReference type="Pfam" id="PF13676">
    <property type="entry name" value="TIR_2"/>
    <property type="match status" value="1"/>
</dbReference>
<dbReference type="GO" id="GO:0043123">
    <property type="term" value="P:positive regulation of canonical NF-kappaB signal transduction"/>
    <property type="evidence" value="ECO:0007669"/>
    <property type="project" value="TreeGrafter"/>
</dbReference>
<feature type="region of interest" description="Disordered" evidence="8">
    <location>
        <begin position="264"/>
        <end position="283"/>
    </location>
</feature>
<evidence type="ECO:0000256" key="1">
    <source>
        <dbReference type="ARBA" id="ARBA00004496"/>
    </source>
</evidence>
<dbReference type="PROSITE" id="PS50104">
    <property type="entry name" value="TIR"/>
    <property type="match status" value="1"/>
</dbReference>
<evidence type="ECO:0000259" key="9">
    <source>
        <dbReference type="PROSITE" id="PS50104"/>
    </source>
</evidence>
<dbReference type="Pfam" id="PF17798">
    <property type="entry name" value="TRIF-NTD"/>
    <property type="match status" value="1"/>
</dbReference>
<evidence type="ECO:0000313" key="10">
    <source>
        <dbReference type="Proteomes" id="UP000504630"/>
    </source>
</evidence>
<dbReference type="GO" id="GO:0045087">
    <property type="term" value="P:innate immune response"/>
    <property type="evidence" value="ECO:0007669"/>
    <property type="project" value="UniProtKB-KW"/>
</dbReference>
<feature type="region of interest" description="Disordered" evidence="8">
    <location>
        <begin position="564"/>
        <end position="586"/>
    </location>
</feature>
<keyword evidence="4" id="KW-0399">Innate immunity</keyword>
<reference evidence="11" key="1">
    <citation type="submission" date="2025-08" db="UniProtKB">
        <authorList>
            <consortium name="RefSeq"/>
        </authorList>
    </citation>
    <scope>IDENTIFICATION</scope>
</reference>
<keyword evidence="3" id="KW-0597">Phosphoprotein</keyword>
<comment type="subcellular location">
    <subcellularLocation>
        <location evidence="1">Cytoplasm</location>
    </subcellularLocation>
</comment>
<accession>A0A6J2RGU7</accession>
<organism evidence="10 11">
    <name type="scientific">Cottoperca gobio</name>
    <name type="common">Frogmouth</name>
    <name type="synonym">Aphritis gobio</name>
    <dbReference type="NCBI Taxonomy" id="56716"/>
    <lineage>
        <taxon>Eukaryota</taxon>
        <taxon>Metazoa</taxon>
        <taxon>Chordata</taxon>
        <taxon>Craniata</taxon>
        <taxon>Vertebrata</taxon>
        <taxon>Euteleostomi</taxon>
        <taxon>Actinopterygii</taxon>
        <taxon>Neopterygii</taxon>
        <taxon>Teleostei</taxon>
        <taxon>Neoteleostei</taxon>
        <taxon>Acanthomorphata</taxon>
        <taxon>Eupercaria</taxon>
        <taxon>Perciformes</taxon>
        <taxon>Notothenioidei</taxon>
        <taxon>Bovichtidae</taxon>
        <taxon>Cottoperca</taxon>
    </lineage>
</organism>
<keyword evidence="2" id="KW-0963">Cytoplasm</keyword>
<dbReference type="PANTHER" id="PTHR47230:SF1">
    <property type="entry name" value="TIR DOMAIN-CONTAINING ADAPTER MOLECULE 1"/>
    <property type="match status" value="1"/>
</dbReference>
<dbReference type="InterPro" id="IPR040886">
    <property type="entry name" value="TRIF_N"/>
</dbReference>
<dbReference type="GO" id="GO:0005768">
    <property type="term" value="C:endosome"/>
    <property type="evidence" value="ECO:0007669"/>
    <property type="project" value="TreeGrafter"/>
</dbReference>
<dbReference type="OrthoDB" id="62956at2759"/>
<dbReference type="InterPro" id="IPR000157">
    <property type="entry name" value="TIR_dom"/>
</dbReference>
<sequence>MSHAGQENQGTGLRDIFDIVVKAPPDRLLSLTFQLGETPEDNIIHALCLIVLQKEARALNKLQMLKDNYLAQHLAEKWQMSESKLEDFAILCGHFQEFTAESLTLLARIFKVLSEQRLCEPCLRNLAYKRALSSGNQKTSNCEDLENDHLREEAKVVCGPQVSEWMYSSKDLKSGSYCDPLSSLDEESPTLKVTLSQDQAERAHSLPSPLQATSSMPSYPTHLEISIATTALFQDDIVTPETSDAAKLNIPVLLVSECEAKDALGQSHKSQAQSKSSEPPMFGATKHSKIEETLATKPTTKPNFALPTATNVVLPKMPAPKEMHESIDTDVEEEEIFYAFVIFHAPEDADTAESMREKLEKVISSEGATFSGDFTIPGRSTLMSVEDAINNSAYTVLLLTRNFDTRMQEMETDSALINSIKKKHKDGTVIPLLPRENPMPKEMLPMVLQTINPLEENKSFERKLQRALSPAKIKKQKEIWTAEQKVKLQKKRQETLKNLKQHQKQLMRESARAKLLEEENLMLMAQRLKLVHIVPQAPDGGDDRVRPQNIHIENAQYIMIGNDSQMTVSSGGGADKDDSIYREEEQ</sequence>
<evidence type="ECO:0000256" key="5">
    <source>
        <dbReference type="ARBA" id="ARBA00022859"/>
    </source>
</evidence>
<dbReference type="Gene3D" id="3.40.50.10140">
    <property type="entry name" value="Toll/interleukin-1 receptor homology (TIR) domain"/>
    <property type="match status" value="1"/>
</dbReference>
<feature type="coiled-coil region" evidence="7">
    <location>
        <begin position="485"/>
        <end position="519"/>
    </location>
</feature>
<evidence type="ECO:0000256" key="7">
    <source>
        <dbReference type="SAM" id="Coils"/>
    </source>
</evidence>
<feature type="compositionally biased region" description="Basic and acidic residues" evidence="8">
    <location>
        <begin position="574"/>
        <end position="586"/>
    </location>
</feature>
<dbReference type="Proteomes" id="UP000504630">
    <property type="component" value="Chromosome 17"/>
</dbReference>
<dbReference type="Gene3D" id="1.25.40.780">
    <property type="match status" value="1"/>
</dbReference>
<evidence type="ECO:0000256" key="3">
    <source>
        <dbReference type="ARBA" id="ARBA00022553"/>
    </source>
</evidence>
<keyword evidence="7" id="KW-0175">Coiled coil</keyword>
<dbReference type="CTD" id="148022"/>
<name>A0A6J2RGU7_COTGO</name>
<dbReference type="InterPro" id="IPR035897">
    <property type="entry name" value="Toll_tir_struct_dom_sf"/>
</dbReference>
<dbReference type="GO" id="GO:0032481">
    <property type="term" value="P:positive regulation of type I interferon production"/>
    <property type="evidence" value="ECO:0007669"/>
    <property type="project" value="TreeGrafter"/>
</dbReference>
<dbReference type="GO" id="GO:0035666">
    <property type="term" value="P:TRIF-dependent toll-like receptor signaling pathway"/>
    <property type="evidence" value="ECO:0007669"/>
    <property type="project" value="InterPro"/>
</dbReference>
<dbReference type="PANTHER" id="PTHR47230">
    <property type="entry name" value="TIR DOMAIN-CONTAINING ADAPTER MOLECULE 1"/>
    <property type="match status" value="1"/>
</dbReference>
<dbReference type="AlphaFoldDB" id="A0A6J2RGU7"/>
<dbReference type="FunCoup" id="A0A6J2RGU7">
    <property type="interactions" value="972"/>
</dbReference>
<protein>
    <submittedName>
        <fullName evidence="11">TIR domain-containing adapter molecule 1</fullName>
    </submittedName>
</protein>
<feature type="domain" description="TIR" evidence="9">
    <location>
        <begin position="336"/>
        <end position="468"/>
    </location>
</feature>
<feature type="compositionally biased region" description="Low complexity" evidence="8">
    <location>
        <begin position="266"/>
        <end position="277"/>
    </location>
</feature>
<dbReference type="RefSeq" id="XP_029308550.1">
    <property type="nucleotide sequence ID" value="XM_029452690.1"/>
</dbReference>